<dbReference type="SUPFAM" id="SSF51735">
    <property type="entry name" value="NAD(P)-binding Rossmann-fold domains"/>
    <property type="match status" value="1"/>
</dbReference>
<sequence>MDPNDFGVSTIPLHHSPYGPLKPENLIGANKGKIAVVTGAARGIGRAISVALANSGANLAILDLNLEQLRETKAACEAFGVKVEPYKCDITSPEGVSNTFAAIETALGPVDILVNNAGITGSSLAVDEAFNDFWKVMEVNVKGPALCIYQVLRTMCERKTGCIINMASRSATIDMPTGFGYNSSKAAIVRMTGTLQAELDLQDLGEQVHCYALHPGGVWGEMFKGATTLEQQQEMRHLFKDSPELCANTVAYLAAGKALEVRGLYWDCRQDLEKVSTLGRKTLQAHGLYSLNMKFLPGYENEP</sequence>
<evidence type="ECO:0000313" key="6">
    <source>
        <dbReference type="Proteomes" id="UP001147752"/>
    </source>
</evidence>
<dbReference type="OrthoDB" id="1933717at2759"/>
<dbReference type="PANTHER" id="PTHR24322:SF736">
    <property type="entry name" value="RETINOL DEHYDROGENASE 10"/>
    <property type="match status" value="1"/>
</dbReference>
<proteinExistence type="inferred from homology"/>
<dbReference type="InterPro" id="IPR002347">
    <property type="entry name" value="SDR_fam"/>
</dbReference>
<keyword evidence="2" id="KW-0521">NADP</keyword>
<dbReference type="PROSITE" id="PS00061">
    <property type="entry name" value="ADH_SHORT"/>
    <property type="match status" value="1"/>
</dbReference>
<protein>
    <submittedName>
        <fullName evidence="5">Uncharacterized protein</fullName>
    </submittedName>
</protein>
<dbReference type="PRINTS" id="PR00081">
    <property type="entry name" value="GDHRDH"/>
</dbReference>
<evidence type="ECO:0000256" key="3">
    <source>
        <dbReference type="ARBA" id="ARBA00023002"/>
    </source>
</evidence>
<dbReference type="AlphaFoldDB" id="A0A9W9VLY5"/>
<gene>
    <name evidence="5" type="ORF">N7517_003466</name>
</gene>
<dbReference type="EMBL" id="JAPZBT010000001">
    <property type="protein sequence ID" value="KAJ5385555.1"/>
    <property type="molecule type" value="Genomic_DNA"/>
</dbReference>
<dbReference type="GO" id="GO:0016616">
    <property type="term" value="F:oxidoreductase activity, acting on the CH-OH group of donors, NAD or NADP as acceptor"/>
    <property type="evidence" value="ECO:0007669"/>
    <property type="project" value="TreeGrafter"/>
</dbReference>
<dbReference type="InterPro" id="IPR036291">
    <property type="entry name" value="NAD(P)-bd_dom_sf"/>
</dbReference>
<keyword evidence="3" id="KW-0560">Oxidoreductase</keyword>
<keyword evidence="6" id="KW-1185">Reference proteome</keyword>
<dbReference type="GeneID" id="81460379"/>
<name>A0A9W9VLY5_9EURO</name>
<evidence type="ECO:0000256" key="1">
    <source>
        <dbReference type="ARBA" id="ARBA00006484"/>
    </source>
</evidence>
<dbReference type="Pfam" id="PF00106">
    <property type="entry name" value="adh_short"/>
    <property type="match status" value="1"/>
</dbReference>
<comment type="caution">
    <text evidence="5">The sequence shown here is derived from an EMBL/GenBank/DDBJ whole genome shotgun (WGS) entry which is preliminary data.</text>
</comment>
<accession>A0A9W9VLY5</accession>
<dbReference type="PANTHER" id="PTHR24322">
    <property type="entry name" value="PKSB"/>
    <property type="match status" value="1"/>
</dbReference>
<comment type="similarity">
    <text evidence="1 4">Belongs to the short-chain dehydrogenases/reductases (SDR) family.</text>
</comment>
<reference evidence="5" key="2">
    <citation type="journal article" date="2023" name="IMA Fungus">
        <title>Comparative genomic study of the Penicillium genus elucidates a diverse pangenome and 15 lateral gene transfer events.</title>
        <authorList>
            <person name="Petersen C."/>
            <person name="Sorensen T."/>
            <person name="Nielsen M.R."/>
            <person name="Sondergaard T.E."/>
            <person name="Sorensen J.L."/>
            <person name="Fitzpatrick D.A."/>
            <person name="Frisvad J.C."/>
            <person name="Nielsen K.L."/>
        </authorList>
    </citation>
    <scope>NUCLEOTIDE SEQUENCE</scope>
    <source>
        <strain evidence="5">IBT 3081</strain>
    </source>
</reference>
<dbReference type="CDD" id="cd05233">
    <property type="entry name" value="SDR_c"/>
    <property type="match status" value="1"/>
</dbReference>
<evidence type="ECO:0000256" key="2">
    <source>
        <dbReference type="ARBA" id="ARBA00022857"/>
    </source>
</evidence>
<dbReference type="Gene3D" id="3.40.50.720">
    <property type="entry name" value="NAD(P)-binding Rossmann-like Domain"/>
    <property type="match status" value="1"/>
</dbReference>
<evidence type="ECO:0000313" key="5">
    <source>
        <dbReference type="EMBL" id="KAJ5385555.1"/>
    </source>
</evidence>
<evidence type="ECO:0000256" key="4">
    <source>
        <dbReference type="RuleBase" id="RU000363"/>
    </source>
</evidence>
<organism evidence="5 6">
    <name type="scientific">Penicillium concentricum</name>
    <dbReference type="NCBI Taxonomy" id="293559"/>
    <lineage>
        <taxon>Eukaryota</taxon>
        <taxon>Fungi</taxon>
        <taxon>Dikarya</taxon>
        <taxon>Ascomycota</taxon>
        <taxon>Pezizomycotina</taxon>
        <taxon>Eurotiomycetes</taxon>
        <taxon>Eurotiomycetidae</taxon>
        <taxon>Eurotiales</taxon>
        <taxon>Aspergillaceae</taxon>
        <taxon>Penicillium</taxon>
    </lineage>
</organism>
<dbReference type="RefSeq" id="XP_056585331.1">
    <property type="nucleotide sequence ID" value="XM_056721196.1"/>
</dbReference>
<reference evidence="5" key="1">
    <citation type="submission" date="2022-12" db="EMBL/GenBank/DDBJ databases">
        <authorList>
            <person name="Petersen C."/>
        </authorList>
    </citation>
    <scope>NUCLEOTIDE SEQUENCE</scope>
    <source>
        <strain evidence="5">IBT 3081</strain>
    </source>
</reference>
<dbReference type="InterPro" id="IPR020904">
    <property type="entry name" value="Sc_DH/Rdtase_CS"/>
</dbReference>
<dbReference type="Proteomes" id="UP001147752">
    <property type="component" value="Unassembled WGS sequence"/>
</dbReference>
<dbReference type="PRINTS" id="PR00080">
    <property type="entry name" value="SDRFAMILY"/>
</dbReference>